<reference evidence="2" key="1">
    <citation type="submission" date="2023-06" db="EMBL/GenBank/DDBJ databases">
        <authorList>
            <person name="Kurt Z."/>
        </authorList>
    </citation>
    <scope>NUCLEOTIDE SEQUENCE</scope>
</reference>
<feature type="transmembrane region" description="Helical" evidence="1">
    <location>
        <begin position="69"/>
        <end position="89"/>
    </location>
</feature>
<keyword evidence="1" id="KW-1133">Transmembrane helix</keyword>
<proteinExistence type="predicted"/>
<reference evidence="3 4" key="2">
    <citation type="submission" date="2024-07" db="EMBL/GenBank/DDBJ databases">
        <authorList>
            <person name="Akdeniz Z."/>
        </authorList>
    </citation>
    <scope>NUCLEOTIDE SEQUENCE [LARGE SCALE GENOMIC DNA]</scope>
</reference>
<protein>
    <submittedName>
        <fullName evidence="3">Hypothetical_protein</fullName>
    </submittedName>
</protein>
<dbReference type="Proteomes" id="UP001642409">
    <property type="component" value="Unassembled WGS sequence"/>
</dbReference>
<keyword evidence="1" id="KW-0472">Membrane</keyword>
<comment type="caution">
    <text evidence="2">The sequence shown here is derived from an EMBL/GenBank/DDBJ whole genome shotgun (WGS) entry which is preliminary data.</text>
</comment>
<feature type="transmembrane region" description="Helical" evidence="1">
    <location>
        <begin position="146"/>
        <end position="164"/>
    </location>
</feature>
<dbReference type="EMBL" id="CAXDID020000179">
    <property type="protein sequence ID" value="CAL6049360.1"/>
    <property type="molecule type" value="Genomic_DNA"/>
</dbReference>
<dbReference type="EMBL" id="CATOUU010000879">
    <property type="protein sequence ID" value="CAI9956727.1"/>
    <property type="molecule type" value="Genomic_DNA"/>
</dbReference>
<sequence>MKKINQDAQCREMGNFIYKLYLDNQFDETINFASGLRSEVDYKANKIYQQNVIAWNYNFCLHLFDAFKYCLQLLITGNCMISILIRAIYLRVFQWLSFSNCIKLTLLLTYYVRQIQGTQNERRICIPKLSNTKSFFRLYSKQQLQIIHVIIAALNEYNIIFLVLS</sequence>
<keyword evidence="4" id="KW-1185">Reference proteome</keyword>
<dbReference type="AlphaFoldDB" id="A0AA86UM35"/>
<organism evidence="2">
    <name type="scientific">Hexamita inflata</name>
    <dbReference type="NCBI Taxonomy" id="28002"/>
    <lineage>
        <taxon>Eukaryota</taxon>
        <taxon>Metamonada</taxon>
        <taxon>Diplomonadida</taxon>
        <taxon>Hexamitidae</taxon>
        <taxon>Hexamitinae</taxon>
        <taxon>Hexamita</taxon>
    </lineage>
</organism>
<name>A0AA86UM35_9EUKA</name>
<keyword evidence="1" id="KW-0812">Transmembrane</keyword>
<accession>A0AA86UM35</accession>
<gene>
    <name evidence="3" type="ORF">HINF_LOCUS43214</name>
    <name evidence="2" type="ORF">HINF_LOCUS44372</name>
</gene>
<evidence type="ECO:0000313" key="4">
    <source>
        <dbReference type="Proteomes" id="UP001642409"/>
    </source>
</evidence>
<evidence type="ECO:0000313" key="3">
    <source>
        <dbReference type="EMBL" id="CAL6049360.1"/>
    </source>
</evidence>
<evidence type="ECO:0000256" key="1">
    <source>
        <dbReference type="SAM" id="Phobius"/>
    </source>
</evidence>
<evidence type="ECO:0000313" key="2">
    <source>
        <dbReference type="EMBL" id="CAI9956727.1"/>
    </source>
</evidence>